<evidence type="ECO:0000313" key="1">
    <source>
        <dbReference type="EMBL" id="MBX68775.1"/>
    </source>
</evidence>
<organism evidence="1">
    <name type="scientific">Rhizophora mucronata</name>
    <name type="common">Asiatic mangrove</name>
    <dbReference type="NCBI Taxonomy" id="61149"/>
    <lineage>
        <taxon>Eukaryota</taxon>
        <taxon>Viridiplantae</taxon>
        <taxon>Streptophyta</taxon>
        <taxon>Embryophyta</taxon>
        <taxon>Tracheophyta</taxon>
        <taxon>Spermatophyta</taxon>
        <taxon>Magnoliopsida</taxon>
        <taxon>eudicotyledons</taxon>
        <taxon>Gunneridae</taxon>
        <taxon>Pentapetalae</taxon>
        <taxon>rosids</taxon>
        <taxon>fabids</taxon>
        <taxon>Malpighiales</taxon>
        <taxon>Rhizophoraceae</taxon>
        <taxon>Rhizophora</taxon>
    </lineage>
</organism>
<accession>A0A2P2QPD8</accession>
<name>A0A2P2QPD8_RHIMU</name>
<protein>
    <submittedName>
        <fullName evidence="1">Uncharacterized protein MANES_14G123600</fullName>
    </submittedName>
</protein>
<dbReference type="EMBL" id="GGEC01088291">
    <property type="protein sequence ID" value="MBX68775.1"/>
    <property type="molecule type" value="Transcribed_RNA"/>
</dbReference>
<dbReference type="AlphaFoldDB" id="A0A2P2QPD8"/>
<reference evidence="1" key="1">
    <citation type="submission" date="2018-02" db="EMBL/GenBank/DDBJ databases">
        <title>Rhizophora mucronata_Transcriptome.</title>
        <authorList>
            <person name="Meera S.P."/>
            <person name="Sreeshan A."/>
            <person name="Augustine A."/>
        </authorList>
    </citation>
    <scope>NUCLEOTIDE SEQUENCE</scope>
    <source>
        <tissue evidence="1">Leaf</tissue>
    </source>
</reference>
<sequence>MLESICFLCCLSLSSTSDRAFCFSWASARSLLFSSTASINLLVINSSSSLNLQISPS</sequence>
<proteinExistence type="predicted"/>